<sequence length="420" mass="45187">MRPLNWLFGLRASDRDSVAQPLPPSKDPWYKAPAGFEAAQPGTILRIRPTPGDLAAVVGNASASYNILYRTTDSHLQPSWAVTTLFIPTSLYVSPSGKVPLLSYQPAYNTANLDSSPSFTLHRGQSQAVIDIGMRPETLLFTEMLGLGWIVNVPDFEGPTAAFGAGVLAGRATLDSIRAVLGLARLTGADDMTTAIWGYSGGSLATGAAAEMQVQYAPELDISGVVLGGLLDNLSDNLHLLNKSPLSSNIVNGLLGLMSQYPEAAVYVRSRLRPETADEFLSAKDISSSESIATFAMKDVYSYFVGGEADLQTPMLRRILNAEGRRGTYGVPAMPMFIYKAIGDQFCQIGLTDSLVDTFSKAGANITYERNTVGGHVSEIENGEARVIKWLWSIYDESYTPSTEGCTIRDVAVKVSPLNV</sequence>
<evidence type="ECO:0000313" key="1">
    <source>
        <dbReference type="EMBL" id="KAI4863512.1"/>
    </source>
</evidence>
<reference evidence="1 2" key="1">
    <citation type="journal article" date="2022" name="New Phytol.">
        <title>Ecological generalism drives hyperdiversity of secondary metabolite gene clusters in xylarialean endophytes.</title>
        <authorList>
            <person name="Franco M.E.E."/>
            <person name="Wisecaver J.H."/>
            <person name="Arnold A.E."/>
            <person name="Ju Y.M."/>
            <person name="Slot J.C."/>
            <person name="Ahrendt S."/>
            <person name="Moore L.P."/>
            <person name="Eastman K.E."/>
            <person name="Scott K."/>
            <person name="Konkel Z."/>
            <person name="Mondo S.J."/>
            <person name="Kuo A."/>
            <person name="Hayes R.D."/>
            <person name="Haridas S."/>
            <person name="Andreopoulos B."/>
            <person name="Riley R."/>
            <person name="LaButti K."/>
            <person name="Pangilinan J."/>
            <person name="Lipzen A."/>
            <person name="Amirebrahimi M."/>
            <person name="Yan J."/>
            <person name="Adam C."/>
            <person name="Keymanesh K."/>
            <person name="Ng V."/>
            <person name="Louie K."/>
            <person name="Northen T."/>
            <person name="Drula E."/>
            <person name="Henrissat B."/>
            <person name="Hsieh H.M."/>
            <person name="Youens-Clark K."/>
            <person name="Lutzoni F."/>
            <person name="Miadlikowska J."/>
            <person name="Eastwood D.C."/>
            <person name="Hamelin R.C."/>
            <person name="Grigoriev I.V."/>
            <person name="U'Ren J.M."/>
        </authorList>
    </citation>
    <scope>NUCLEOTIDE SEQUENCE [LARGE SCALE GENOMIC DNA]</scope>
    <source>
        <strain evidence="1 2">CBS 119005</strain>
    </source>
</reference>
<name>A0ACB9YVU8_9PEZI</name>
<keyword evidence="2" id="KW-1185">Reference proteome</keyword>
<accession>A0ACB9YVU8</accession>
<gene>
    <name evidence="1" type="ORF">F4820DRAFT_459446</name>
</gene>
<dbReference type="Proteomes" id="UP001497700">
    <property type="component" value="Unassembled WGS sequence"/>
</dbReference>
<protein>
    <submittedName>
        <fullName evidence="1">LIP-domain-containing protein</fullName>
    </submittedName>
</protein>
<proteinExistence type="predicted"/>
<dbReference type="EMBL" id="MU393502">
    <property type="protein sequence ID" value="KAI4863512.1"/>
    <property type="molecule type" value="Genomic_DNA"/>
</dbReference>
<comment type="caution">
    <text evidence="1">The sequence shown here is derived from an EMBL/GenBank/DDBJ whole genome shotgun (WGS) entry which is preliminary data.</text>
</comment>
<evidence type="ECO:0000313" key="2">
    <source>
        <dbReference type="Proteomes" id="UP001497700"/>
    </source>
</evidence>
<organism evidence="1 2">
    <name type="scientific">Hypoxylon rubiginosum</name>
    <dbReference type="NCBI Taxonomy" id="110542"/>
    <lineage>
        <taxon>Eukaryota</taxon>
        <taxon>Fungi</taxon>
        <taxon>Dikarya</taxon>
        <taxon>Ascomycota</taxon>
        <taxon>Pezizomycotina</taxon>
        <taxon>Sordariomycetes</taxon>
        <taxon>Xylariomycetidae</taxon>
        <taxon>Xylariales</taxon>
        <taxon>Hypoxylaceae</taxon>
        <taxon>Hypoxylon</taxon>
    </lineage>
</organism>